<accession>A0A4Y9ZM92</accession>
<evidence type="ECO:0000256" key="1">
    <source>
        <dbReference type="SAM" id="MobiDB-lite"/>
    </source>
</evidence>
<proteinExistence type="predicted"/>
<organism evidence="2 3">
    <name type="scientific">Hericium alpestre</name>
    <dbReference type="NCBI Taxonomy" id="135208"/>
    <lineage>
        <taxon>Eukaryota</taxon>
        <taxon>Fungi</taxon>
        <taxon>Dikarya</taxon>
        <taxon>Basidiomycota</taxon>
        <taxon>Agaricomycotina</taxon>
        <taxon>Agaricomycetes</taxon>
        <taxon>Russulales</taxon>
        <taxon>Hericiaceae</taxon>
        <taxon>Hericium</taxon>
    </lineage>
</organism>
<keyword evidence="3" id="KW-1185">Reference proteome</keyword>
<comment type="caution">
    <text evidence="2">The sequence shown here is derived from an EMBL/GenBank/DDBJ whole genome shotgun (WGS) entry which is preliminary data.</text>
</comment>
<evidence type="ECO:0000313" key="2">
    <source>
        <dbReference type="EMBL" id="TFY75207.1"/>
    </source>
</evidence>
<name>A0A4Y9ZM92_9AGAM</name>
<dbReference type="Proteomes" id="UP000298061">
    <property type="component" value="Unassembled WGS sequence"/>
</dbReference>
<reference evidence="2 3" key="1">
    <citation type="submission" date="2019-02" db="EMBL/GenBank/DDBJ databases">
        <title>Genome sequencing of the rare red list fungi Hericium alpestre (H. flagellum).</title>
        <authorList>
            <person name="Buettner E."/>
            <person name="Kellner H."/>
        </authorList>
    </citation>
    <scope>NUCLEOTIDE SEQUENCE [LARGE SCALE GENOMIC DNA]</scope>
    <source>
        <strain evidence="2 3">DSM 108284</strain>
    </source>
</reference>
<dbReference type="AlphaFoldDB" id="A0A4Y9ZM92"/>
<feature type="region of interest" description="Disordered" evidence="1">
    <location>
        <begin position="98"/>
        <end position="123"/>
    </location>
</feature>
<evidence type="ECO:0000313" key="3">
    <source>
        <dbReference type="Proteomes" id="UP000298061"/>
    </source>
</evidence>
<gene>
    <name evidence="2" type="ORF">EWM64_g8804</name>
</gene>
<sequence>MTWTLGFELKHLVNKPEMRIIDMRNASRRIEAVLRREVHWIQCEGRDGTIVIVAYFCEWGKTDPPVLGDMGGPTDEEIEPLRAELGIREMWYWKTNGARSRPPRPAVYAGASMREEPVDETVQEEMKRIRIEEEREDGHMSDSKAGPS</sequence>
<dbReference type="EMBL" id="SFCI01001674">
    <property type="protein sequence ID" value="TFY75207.1"/>
    <property type="molecule type" value="Genomic_DNA"/>
</dbReference>
<protein>
    <submittedName>
        <fullName evidence="2">Uncharacterized protein</fullName>
    </submittedName>
</protein>